<organism evidence="1 2">
    <name type="scientific">Thermoanaerobacterium thermosaccharolyticum</name>
    <name type="common">Clostridium thermosaccharolyticum</name>
    <dbReference type="NCBI Taxonomy" id="1517"/>
    <lineage>
        <taxon>Bacteria</taxon>
        <taxon>Bacillati</taxon>
        <taxon>Bacillota</taxon>
        <taxon>Clostridia</taxon>
        <taxon>Thermoanaerobacterales</taxon>
        <taxon>Thermoanaerobacteraceae</taxon>
        <taxon>Thermoanaerobacterium</taxon>
    </lineage>
</organism>
<dbReference type="EMBL" id="CP016893">
    <property type="protein sequence ID" value="AST58418.1"/>
    <property type="molecule type" value="Genomic_DNA"/>
</dbReference>
<evidence type="ECO:0000313" key="1">
    <source>
        <dbReference type="EMBL" id="AST58418.1"/>
    </source>
</evidence>
<dbReference type="AlphaFoldDB" id="A0A223I114"/>
<sequence length="42" mass="5169">MNLNVVYMKNSHDVNFEVIYTYQQAFFETYLSVKTDYNRLLR</sequence>
<accession>A0A223I114</accession>
<protein>
    <submittedName>
        <fullName evidence="1">Uncharacterized protein</fullName>
    </submittedName>
</protein>
<reference evidence="1 2" key="1">
    <citation type="submission" date="2016-08" db="EMBL/GenBank/DDBJ databases">
        <title>A novel genetic cassette of butanologenic Thermoanaerobacterium thermosaccharolyticum that directly convert cellulose to butanol.</title>
        <authorList>
            <person name="Li T."/>
            <person name="He J."/>
        </authorList>
    </citation>
    <scope>NUCLEOTIDE SEQUENCE [LARGE SCALE GENOMIC DNA]</scope>
    <source>
        <strain evidence="1 2">TG57</strain>
    </source>
</reference>
<name>A0A223I114_THETR</name>
<evidence type="ECO:0000313" key="2">
    <source>
        <dbReference type="Proteomes" id="UP000214975"/>
    </source>
</evidence>
<proteinExistence type="predicted"/>
<gene>
    <name evidence="1" type="ORF">Thert_02560</name>
</gene>
<dbReference type="Proteomes" id="UP000214975">
    <property type="component" value="Chromosome"/>
</dbReference>